<dbReference type="SUPFAM" id="SSF52540">
    <property type="entry name" value="P-loop containing nucleoside triphosphate hydrolases"/>
    <property type="match status" value="1"/>
</dbReference>
<feature type="domain" description="Bacterial type II secretion system protein E" evidence="3">
    <location>
        <begin position="283"/>
        <end position="465"/>
    </location>
</feature>
<comment type="similarity">
    <text evidence="1">Belongs to the GSP E family.</text>
</comment>
<dbReference type="EMBL" id="VCQV01000027">
    <property type="protein sequence ID" value="TWP34461.1"/>
    <property type="molecule type" value="Genomic_DNA"/>
</dbReference>
<dbReference type="CDD" id="cd01130">
    <property type="entry name" value="VirB11-like_ATPase"/>
    <property type="match status" value="1"/>
</dbReference>
<name>A0A563DWW8_9MICO</name>
<protein>
    <submittedName>
        <fullName evidence="4">CpaF family protein</fullName>
    </submittedName>
</protein>
<proteinExistence type="inferred from homology"/>
<dbReference type="AlphaFoldDB" id="A0A563DWW8"/>
<accession>A0A563DWW8</accession>
<reference evidence="4 5" key="1">
    <citation type="submission" date="2019-05" db="EMBL/GenBank/DDBJ databases">
        <authorList>
            <person name="Lee S.D."/>
        </authorList>
    </citation>
    <scope>NUCLEOTIDE SEQUENCE [LARGE SCALE GENOMIC DNA]</scope>
    <source>
        <strain evidence="4 5">C5-26</strain>
    </source>
</reference>
<reference evidence="4 5" key="2">
    <citation type="submission" date="2019-08" db="EMBL/GenBank/DDBJ databases">
        <title>Jejuicoccus antrihumi gen. nov., sp. nov., a new member of the family Dermacoccaceae isolated from a cave.</title>
        <authorList>
            <person name="Schumann P."/>
            <person name="Kim I.S."/>
        </authorList>
    </citation>
    <scope>NUCLEOTIDE SEQUENCE [LARGE SCALE GENOMIC DNA]</scope>
    <source>
        <strain evidence="4 5">C5-26</strain>
    </source>
</reference>
<evidence type="ECO:0000256" key="1">
    <source>
        <dbReference type="ARBA" id="ARBA00006611"/>
    </source>
</evidence>
<dbReference type="InterPro" id="IPR050921">
    <property type="entry name" value="T4SS_GSP_E_ATPase"/>
</dbReference>
<dbReference type="InterPro" id="IPR027417">
    <property type="entry name" value="P-loop_NTPase"/>
</dbReference>
<comment type="caution">
    <text evidence="4">The sequence shown here is derived from an EMBL/GenBank/DDBJ whole genome shotgun (WGS) entry which is preliminary data.</text>
</comment>
<evidence type="ECO:0000259" key="3">
    <source>
        <dbReference type="Pfam" id="PF00437"/>
    </source>
</evidence>
<feature type="compositionally biased region" description="Basic and acidic residues" evidence="2">
    <location>
        <begin position="73"/>
        <end position="82"/>
    </location>
</feature>
<dbReference type="InterPro" id="IPR001482">
    <property type="entry name" value="T2SS/T4SS_dom"/>
</dbReference>
<dbReference type="Pfam" id="PF00437">
    <property type="entry name" value="T2SSE"/>
    <property type="match status" value="1"/>
</dbReference>
<evidence type="ECO:0000313" key="4">
    <source>
        <dbReference type="EMBL" id="TWP34461.1"/>
    </source>
</evidence>
<organism evidence="4 5">
    <name type="scientific">Leekyejoonella antrihumi</name>
    <dbReference type="NCBI Taxonomy" id="1660198"/>
    <lineage>
        <taxon>Bacteria</taxon>
        <taxon>Bacillati</taxon>
        <taxon>Actinomycetota</taxon>
        <taxon>Actinomycetes</taxon>
        <taxon>Micrococcales</taxon>
        <taxon>Dermacoccaceae</taxon>
        <taxon>Leekyejoonella</taxon>
    </lineage>
</organism>
<dbReference type="PANTHER" id="PTHR30486">
    <property type="entry name" value="TWITCHING MOTILITY PROTEIN PILT"/>
    <property type="match status" value="1"/>
</dbReference>
<sequence length="571" mass="60512">MTRGRGPAALPALPQLPTLPQRPAPAEVRAPTFAARAGAPPTPTPAAQAQAPGLQPDVEPDVGADVGPGEPTGTDHHGHATEDGGPVAQKPAAGAGRTSLGVGRVSLGAAVDELRDRAATRLTQPELQGELALLGEAARRMRTRALVVEELEAWTQHRAARGLPSLDITDETQLVAAVLAALRGLGPLEPILARDDVEDIFFNGAAPTMLRLADGSKVPGVPLGDTDERVRALIAALAGAQAEASGREFSQAQPLLALRLPAIGIMGARLSAAIDVTPHPVGTIRVHRHVDVTLDDLARMGMIDSSLHATLTAAVLAGMNILVTGDKGVGKTVLLRALCRQIPLNEAVVTVEDNRELGLHVLTRKDTRGRVLRDEAGDPVPLRPAALLKAYEGRPANAEGVGAIEMADLLRQALRDSPDRVVIGESRGADMVDILSAISSGSRGVMATIHAESARGVFDRIVQMIRSVYPPLPTDFALRGAAYVDLVVQVARDRDHHRFVSEVIAMDGVNRSLGDNGYPRFETIYAPGTDGRARPVRPPALRTLDRLRDVGWDEGWCRPQAADWPPWADRS</sequence>
<feature type="region of interest" description="Disordered" evidence="2">
    <location>
        <begin position="1"/>
        <end position="99"/>
    </location>
</feature>
<dbReference type="OrthoDB" id="9810761at2"/>
<evidence type="ECO:0000313" key="5">
    <source>
        <dbReference type="Proteomes" id="UP000320244"/>
    </source>
</evidence>
<dbReference type="Proteomes" id="UP000320244">
    <property type="component" value="Unassembled WGS sequence"/>
</dbReference>
<dbReference type="RefSeq" id="WP_146318735.1">
    <property type="nucleotide sequence ID" value="NZ_VCQV01000027.1"/>
</dbReference>
<feature type="compositionally biased region" description="Low complexity" evidence="2">
    <location>
        <begin position="7"/>
        <end position="53"/>
    </location>
</feature>
<gene>
    <name evidence="4" type="ORF">FGL98_17240</name>
</gene>
<dbReference type="GO" id="GO:0016887">
    <property type="term" value="F:ATP hydrolysis activity"/>
    <property type="evidence" value="ECO:0007669"/>
    <property type="project" value="InterPro"/>
</dbReference>
<evidence type="ECO:0000256" key="2">
    <source>
        <dbReference type="SAM" id="MobiDB-lite"/>
    </source>
</evidence>
<keyword evidence="5" id="KW-1185">Reference proteome</keyword>
<dbReference type="Gene3D" id="3.40.50.300">
    <property type="entry name" value="P-loop containing nucleotide triphosphate hydrolases"/>
    <property type="match status" value="1"/>
</dbReference>
<dbReference type="PANTHER" id="PTHR30486:SF6">
    <property type="entry name" value="TYPE IV PILUS RETRACTATION ATPASE PILT"/>
    <property type="match status" value="1"/>
</dbReference>
<dbReference type="Gene3D" id="3.30.450.380">
    <property type="match status" value="1"/>
</dbReference>